<name>A0AAD6X8M3_9AGAR</name>
<feature type="signal peptide" evidence="1">
    <location>
        <begin position="1"/>
        <end position="22"/>
    </location>
</feature>
<accession>A0AAD6X8M3</accession>
<dbReference type="AlphaFoldDB" id="A0AAD6X8M3"/>
<keyword evidence="1" id="KW-0732">Signal</keyword>
<gene>
    <name evidence="2" type="ORF">C8F04DRAFT_307343</name>
</gene>
<dbReference type="Proteomes" id="UP001218188">
    <property type="component" value="Unassembled WGS sequence"/>
</dbReference>
<dbReference type="EMBL" id="JARJCM010000027">
    <property type="protein sequence ID" value="KAJ7039455.1"/>
    <property type="molecule type" value="Genomic_DNA"/>
</dbReference>
<reference evidence="2" key="1">
    <citation type="submission" date="2023-03" db="EMBL/GenBank/DDBJ databases">
        <title>Massive genome expansion in bonnet fungi (Mycena s.s.) driven by repeated elements and novel gene families across ecological guilds.</title>
        <authorList>
            <consortium name="Lawrence Berkeley National Laboratory"/>
            <person name="Harder C.B."/>
            <person name="Miyauchi S."/>
            <person name="Viragh M."/>
            <person name="Kuo A."/>
            <person name="Thoen E."/>
            <person name="Andreopoulos B."/>
            <person name="Lu D."/>
            <person name="Skrede I."/>
            <person name="Drula E."/>
            <person name="Henrissat B."/>
            <person name="Morin E."/>
            <person name="Kohler A."/>
            <person name="Barry K."/>
            <person name="LaButti K."/>
            <person name="Morin E."/>
            <person name="Salamov A."/>
            <person name="Lipzen A."/>
            <person name="Mereny Z."/>
            <person name="Hegedus B."/>
            <person name="Baldrian P."/>
            <person name="Stursova M."/>
            <person name="Weitz H."/>
            <person name="Taylor A."/>
            <person name="Grigoriev I.V."/>
            <person name="Nagy L.G."/>
            <person name="Martin F."/>
            <person name="Kauserud H."/>
        </authorList>
    </citation>
    <scope>NUCLEOTIDE SEQUENCE</scope>
    <source>
        <strain evidence="2">CBHHK200</strain>
    </source>
</reference>
<evidence type="ECO:0000313" key="2">
    <source>
        <dbReference type="EMBL" id="KAJ7039455.1"/>
    </source>
</evidence>
<keyword evidence="3" id="KW-1185">Reference proteome</keyword>
<sequence length="112" mass="12611">MSPSSWRHCVQTLAAMLPFARSLPQVQLAKFVEQVDPEAGHRTGVIRRAASMASSTLSLPGARREEHEMRRIVDDAMNVTDDLVRCNAMGNSRRRIHLHAYHALRPRGGELR</sequence>
<evidence type="ECO:0000313" key="3">
    <source>
        <dbReference type="Proteomes" id="UP001218188"/>
    </source>
</evidence>
<comment type="caution">
    <text evidence="2">The sequence shown here is derived from an EMBL/GenBank/DDBJ whole genome shotgun (WGS) entry which is preliminary data.</text>
</comment>
<evidence type="ECO:0000256" key="1">
    <source>
        <dbReference type="SAM" id="SignalP"/>
    </source>
</evidence>
<organism evidence="2 3">
    <name type="scientific">Mycena alexandri</name>
    <dbReference type="NCBI Taxonomy" id="1745969"/>
    <lineage>
        <taxon>Eukaryota</taxon>
        <taxon>Fungi</taxon>
        <taxon>Dikarya</taxon>
        <taxon>Basidiomycota</taxon>
        <taxon>Agaricomycotina</taxon>
        <taxon>Agaricomycetes</taxon>
        <taxon>Agaricomycetidae</taxon>
        <taxon>Agaricales</taxon>
        <taxon>Marasmiineae</taxon>
        <taxon>Mycenaceae</taxon>
        <taxon>Mycena</taxon>
    </lineage>
</organism>
<feature type="chain" id="PRO_5041953909" evidence="1">
    <location>
        <begin position="23"/>
        <end position="112"/>
    </location>
</feature>
<proteinExistence type="predicted"/>
<protein>
    <submittedName>
        <fullName evidence="2">Uncharacterized protein</fullName>
    </submittedName>
</protein>